<dbReference type="Proteomes" id="UP000073492">
    <property type="component" value="Unassembled WGS sequence"/>
</dbReference>
<dbReference type="AlphaFoldDB" id="A0A139IAU1"/>
<protein>
    <submittedName>
        <fullName evidence="2">Uncharacterized protein</fullName>
    </submittedName>
</protein>
<proteinExistence type="predicted"/>
<accession>A0A139IAU1</accession>
<name>A0A139IAU1_9PEZI</name>
<evidence type="ECO:0000313" key="3">
    <source>
        <dbReference type="Proteomes" id="UP000073492"/>
    </source>
</evidence>
<sequence>MDAKNLRKRKASEPRDKMAPKTLRGPFQGLITTATMSLFRCLGSDGPPEMKKPIVLAIDPDPPFKLDEPVNLFDKAALDARITQLERKENRLSQRQDKY</sequence>
<dbReference type="OrthoDB" id="10670664at2759"/>
<feature type="compositionally biased region" description="Basic and acidic residues" evidence="1">
    <location>
        <begin position="1"/>
        <end position="19"/>
    </location>
</feature>
<keyword evidence="3" id="KW-1185">Reference proteome</keyword>
<comment type="caution">
    <text evidence="2">The sequence shown here is derived from an EMBL/GenBank/DDBJ whole genome shotgun (WGS) entry which is preliminary data.</text>
</comment>
<evidence type="ECO:0000256" key="1">
    <source>
        <dbReference type="SAM" id="MobiDB-lite"/>
    </source>
</evidence>
<feature type="region of interest" description="Disordered" evidence="1">
    <location>
        <begin position="1"/>
        <end position="23"/>
    </location>
</feature>
<dbReference type="EMBL" id="LFZO01000178">
    <property type="protein sequence ID" value="KXT11844.1"/>
    <property type="molecule type" value="Genomic_DNA"/>
</dbReference>
<evidence type="ECO:0000313" key="2">
    <source>
        <dbReference type="EMBL" id="KXT11844.1"/>
    </source>
</evidence>
<gene>
    <name evidence="2" type="ORF">AC579_4279</name>
</gene>
<organism evidence="2 3">
    <name type="scientific">Pseudocercospora musae</name>
    <dbReference type="NCBI Taxonomy" id="113226"/>
    <lineage>
        <taxon>Eukaryota</taxon>
        <taxon>Fungi</taxon>
        <taxon>Dikarya</taxon>
        <taxon>Ascomycota</taxon>
        <taxon>Pezizomycotina</taxon>
        <taxon>Dothideomycetes</taxon>
        <taxon>Dothideomycetidae</taxon>
        <taxon>Mycosphaerellales</taxon>
        <taxon>Mycosphaerellaceae</taxon>
        <taxon>Pseudocercospora</taxon>
    </lineage>
</organism>
<reference evidence="2 3" key="1">
    <citation type="submission" date="2015-07" db="EMBL/GenBank/DDBJ databases">
        <title>Comparative genomics of the Sigatoka disease complex on banana suggests a link between parallel evolutionary changes in Pseudocercospora fijiensis and Pseudocercospora eumusae and increased virulence on the banana host.</title>
        <authorList>
            <person name="Chang T.-C."/>
            <person name="Salvucci A."/>
            <person name="Crous P.W."/>
            <person name="Stergiopoulos I."/>
        </authorList>
    </citation>
    <scope>NUCLEOTIDE SEQUENCE [LARGE SCALE GENOMIC DNA]</scope>
    <source>
        <strain evidence="2 3">CBS 116634</strain>
    </source>
</reference>